<accession>A0ABR2R2U4</accession>
<organism evidence="1 2">
    <name type="scientific">Hibiscus sabdariffa</name>
    <name type="common">roselle</name>
    <dbReference type="NCBI Taxonomy" id="183260"/>
    <lineage>
        <taxon>Eukaryota</taxon>
        <taxon>Viridiplantae</taxon>
        <taxon>Streptophyta</taxon>
        <taxon>Embryophyta</taxon>
        <taxon>Tracheophyta</taxon>
        <taxon>Spermatophyta</taxon>
        <taxon>Magnoliopsida</taxon>
        <taxon>eudicotyledons</taxon>
        <taxon>Gunneridae</taxon>
        <taxon>Pentapetalae</taxon>
        <taxon>rosids</taxon>
        <taxon>malvids</taxon>
        <taxon>Malvales</taxon>
        <taxon>Malvaceae</taxon>
        <taxon>Malvoideae</taxon>
        <taxon>Hibiscus</taxon>
    </lineage>
</organism>
<evidence type="ECO:0000313" key="2">
    <source>
        <dbReference type="Proteomes" id="UP001396334"/>
    </source>
</evidence>
<gene>
    <name evidence="1" type="ORF">V6N11_051104</name>
</gene>
<dbReference type="Proteomes" id="UP001396334">
    <property type="component" value="Unassembled WGS sequence"/>
</dbReference>
<proteinExistence type="predicted"/>
<evidence type="ECO:0000313" key="1">
    <source>
        <dbReference type="EMBL" id="KAK9007275.1"/>
    </source>
</evidence>
<protein>
    <submittedName>
        <fullName evidence="1">Uncharacterized protein</fullName>
    </submittedName>
</protein>
<keyword evidence="2" id="KW-1185">Reference proteome</keyword>
<dbReference type="EMBL" id="JBBPBN010000027">
    <property type="protein sequence ID" value="KAK9007275.1"/>
    <property type="molecule type" value="Genomic_DNA"/>
</dbReference>
<comment type="caution">
    <text evidence="1">The sequence shown here is derived from an EMBL/GenBank/DDBJ whole genome shotgun (WGS) entry which is preliminary data.</text>
</comment>
<name>A0ABR2R2U4_9ROSI</name>
<reference evidence="1 2" key="1">
    <citation type="journal article" date="2024" name="G3 (Bethesda)">
        <title>Genome assembly of Hibiscus sabdariffa L. provides insights into metabolisms of medicinal natural products.</title>
        <authorList>
            <person name="Kim T."/>
        </authorList>
    </citation>
    <scope>NUCLEOTIDE SEQUENCE [LARGE SCALE GENOMIC DNA]</scope>
    <source>
        <strain evidence="1">TK-2024</strain>
        <tissue evidence="1">Old leaves</tissue>
    </source>
</reference>
<sequence>MEHSVEESIHTFDDQVTPKTRECGYFDALRETQCQRHWMGGGISTPLEKFNVGGIEWVEVFRCYCRDKIESNAEMDNSMPSNEGFSLI</sequence>